<sequence>MAPVDLMKINSEELAKFLDSFDHVISDCDGVLWASEPLPGVGDFIKFMKQIGKKVHFLSNNSIRSDENYSKFFKNAGIEDGIENLTIPSKAIAEYLKSINFDKHVYCVTCQETIKTLEANGFKCKYGENLTIPSIAIAEYLKSMNFDKQVYCVTCPETKKVLESYGFKCKYGPDVGFDNFADYGQYLKDDLDIGAVVFDSDYKVNMPKMYKAQAYLRRPEVLFFNGPTDKHGFIGEHGTGLG</sequence>
<evidence type="ECO:0000313" key="1">
    <source>
        <dbReference type="EMBL" id="KAI8421496.1"/>
    </source>
</evidence>
<protein>
    <submittedName>
        <fullName evidence="1">Uncharacterized protein</fullName>
    </submittedName>
</protein>
<name>A0ACC0JBI7_CHOFU</name>
<reference evidence="1 2" key="1">
    <citation type="journal article" date="2022" name="Genome Biol. Evol.">
        <title>The Spruce Budworm Genome: Reconstructing the Evolutionary History of Antifreeze Proteins.</title>
        <authorList>
            <person name="Beliveau C."/>
            <person name="Gagne P."/>
            <person name="Picq S."/>
            <person name="Vernygora O."/>
            <person name="Keeling C.I."/>
            <person name="Pinkney K."/>
            <person name="Doucet D."/>
            <person name="Wen F."/>
            <person name="Johnston J.S."/>
            <person name="Maaroufi H."/>
            <person name="Boyle B."/>
            <person name="Laroche J."/>
            <person name="Dewar K."/>
            <person name="Juretic N."/>
            <person name="Blackburn G."/>
            <person name="Nisole A."/>
            <person name="Brunet B."/>
            <person name="Brandao M."/>
            <person name="Lumley L."/>
            <person name="Duan J."/>
            <person name="Quan G."/>
            <person name="Lucarotti C.J."/>
            <person name="Roe A.D."/>
            <person name="Sperling F.A.H."/>
            <person name="Levesque R.C."/>
            <person name="Cusson M."/>
        </authorList>
    </citation>
    <scope>NUCLEOTIDE SEQUENCE [LARGE SCALE GENOMIC DNA]</scope>
    <source>
        <strain evidence="1">Glfc:IPQL:Cfum</strain>
    </source>
</reference>
<accession>A0ACC0JBI7</accession>
<gene>
    <name evidence="1" type="ORF">MSG28_009549</name>
</gene>
<proteinExistence type="predicted"/>
<organism evidence="1 2">
    <name type="scientific">Choristoneura fumiferana</name>
    <name type="common">Spruce budworm moth</name>
    <name type="synonym">Archips fumiferana</name>
    <dbReference type="NCBI Taxonomy" id="7141"/>
    <lineage>
        <taxon>Eukaryota</taxon>
        <taxon>Metazoa</taxon>
        <taxon>Ecdysozoa</taxon>
        <taxon>Arthropoda</taxon>
        <taxon>Hexapoda</taxon>
        <taxon>Insecta</taxon>
        <taxon>Pterygota</taxon>
        <taxon>Neoptera</taxon>
        <taxon>Endopterygota</taxon>
        <taxon>Lepidoptera</taxon>
        <taxon>Glossata</taxon>
        <taxon>Ditrysia</taxon>
        <taxon>Tortricoidea</taxon>
        <taxon>Tortricidae</taxon>
        <taxon>Tortricinae</taxon>
        <taxon>Choristoneura</taxon>
    </lineage>
</organism>
<comment type="caution">
    <text evidence="1">The sequence shown here is derived from an EMBL/GenBank/DDBJ whole genome shotgun (WGS) entry which is preliminary data.</text>
</comment>
<evidence type="ECO:0000313" key="2">
    <source>
        <dbReference type="Proteomes" id="UP001064048"/>
    </source>
</evidence>
<dbReference type="Proteomes" id="UP001064048">
    <property type="component" value="Chromosome 16"/>
</dbReference>
<dbReference type="EMBL" id="CM046116">
    <property type="protein sequence ID" value="KAI8421496.1"/>
    <property type="molecule type" value="Genomic_DNA"/>
</dbReference>
<keyword evidence="2" id="KW-1185">Reference proteome</keyword>